<evidence type="ECO:0000259" key="1">
    <source>
        <dbReference type="Pfam" id="PF18737"/>
    </source>
</evidence>
<evidence type="ECO:0000313" key="2">
    <source>
        <dbReference type="EMBL" id="GCL37843.1"/>
    </source>
</evidence>
<proteinExistence type="predicted"/>
<dbReference type="EMBL" id="BJCE01000100">
    <property type="protein sequence ID" value="GCL37843.1"/>
    <property type="molecule type" value="Genomic_DNA"/>
</dbReference>
<sequence length="216" mass="24959">MSIQTLEDLNKTLATDITWRKKELSEIKSLIELKNVSPQRHNVCIRSGICILYAHWEGFVKLAGNSYVEYIRSKKLRYGELSSNFLALAMKEKLKEAKETNKASLYIPVCDFFLFQLDDRCSLPKNPISTASNLSSEILKEITHTLGIAFPLDSTKSKLIDERLLKRRNEIAHGEYSLTIDREQYIELHIMVMDMLEIFRNQIENAAATQDFLVRK</sequence>
<dbReference type="Pfam" id="PF18737">
    <property type="entry name" value="HEPN_MAE_28990"/>
    <property type="match status" value="1"/>
</dbReference>
<name>A0A480A2A2_9CYAN</name>
<dbReference type="Proteomes" id="UP000300142">
    <property type="component" value="Unassembled WGS sequence"/>
</dbReference>
<reference evidence="3" key="1">
    <citation type="submission" date="2019-02" db="EMBL/GenBank/DDBJ databases">
        <title>Draft genome sequence of Sphaerospermopsis reniformis NIES-1949.</title>
        <authorList>
            <person name="Yamaguchi H."/>
            <person name="Suzuki S."/>
            <person name="Kawachi M."/>
        </authorList>
    </citation>
    <scope>NUCLEOTIDE SEQUENCE [LARGE SCALE GENOMIC DNA]</scope>
    <source>
        <strain evidence="3">NIES-1949</strain>
    </source>
</reference>
<accession>A0A480A2A2</accession>
<dbReference type="InterPro" id="IPR040788">
    <property type="entry name" value="HEPN_MAE_28990"/>
</dbReference>
<gene>
    <name evidence="2" type="ORF">SR1949_29550</name>
</gene>
<feature type="domain" description="MAE-28990/MAE-18760-like HEPN" evidence="1">
    <location>
        <begin position="10"/>
        <end position="211"/>
    </location>
</feature>
<comment type="caution">
    <text evidence="2">The sequence shown here is derived from an EMBL/GenBank/DDBJ whole genome shotgun (WGS) entry which is preliminary data.</text>
</comment>
<keyword evidence="3" id="KW-1185">Reference proteome</keyword>
<evidence type="ECO:0000313" key="3">
    <source>
        <dbReference type="Proteomes" id="UP000300142"/>
    </source>
</evidence>
<dbReference type="RefSeq" id="WP_137667905.1">
    <property type="nucleotide sequence ID" value="NZ_BJCE01000100.1"/>
</dbReference>
<protein>
    <recommendedName>
        <fullName evidence="1">MAE-28990/MAE-18760-like HEPN domain-containing protein</fullName>
    </recommendedName>
</protein>
<organism evidence="2 3">
    <name type="scientific">Sphaerospermopsis reniformis</name>
    <dbReference type="NCBI Taxonomy" id="531300"/>
    <lineage>
        <taxon>Bacteria</taxon>
        <taxon>Bacillati</taxon>
        <taxon>Cyanobacteriota</taxon>
        <taxon>Cyanophyceae</taxon>
        <taxon>Nostocales</taxon>
        <taxon>Aphanizomenonaceae</taxon>
        <taxon>Sphaerospermopsis</taxon>
    </lineage>
</organism>
<dbReference type="AlphaFoldDB" id="A0A480A2A2"/>